<proteinExistence type="predicted"/>
<sequence length="90" mass="10266">MGTNGHDQAQTKADRSKILRHAVAIASFPERLFYRFHIAYRQRRNKASTALLRVTGRGQSIPATKSCNLQHVPLALSQGRPFNRSQLKWH</sequence>
<organism evidence="1 2">
    <name type="scientific">Advenella kashmirensis</name>
    <dbReference type="NCBI Taxonomy" id="310575"/>
    <lineage>
        <taxon>Bacteria</taxon>
        <taxon>Pseudomonadati</taxon>
        <taxon>Pseudomonadota</taxon>
        <taxon>Betaproteobacteria</taxon>
        <taxon>Burkholderiales</taxon>
        <taxon>Alcaligenaceae</taxon>
    </lineage>
</organism>
<reference evidence="1 2" key="1">
    <citation type="journal article" date="2018" name="Nat. Biotechnol.">
        <title>A standardized bacterial taxonomy based on genome phylogeny substantially revises the tree of life.</title>
        <authorList>
            <person name="Parks D.H."/>
            <person name="Chuvochina M."/>
            <person name="Waite D.W."/>
            <person name="Rinke C."/>
            <person name="Skarshewski A."/>
            <person name="Chaumeil P.A."/>
            <person name="Hugenholtz P."/>
        </authorList>
    </citation>
    <scope>NUCLEOTIDE SEQUENCE [LARGE SCALE GENOMIC DNA]</scope>
    <source>
        <strain evidence="1">UBA10707</strain>
    </source>
</reference>
<evidence type="ECO:0000313" key="2">
    <source>
        <dbReference type="Proteomes" id="UP000264036"/>
    </source>
</evidence>
<dbReference type="AlphaFoldDB" id="A0A356LHU6"/>
<evidence type="ECO:0000313" key="1">
    <source>
        <dbReference type="EMBL" id="HBP30085.1"/>
    </source>
</evidence>
<comment type="caution">
    <text evidence="1">The sequence shown here is derived from an EMBL/GenBank/DDBJ whole genome shotgun (WGS) entry which is preliminary data.</text>
</comment>
<name>A0A356LHU6_9BURK</name>
<dbReference type="EMBL" id="DOEK01000029">
    <property type="protein sequence ID" value="HBP30085.1"/>
    <property type="molecule type" value="Genomic_DNA"/>
</dbReference>
<accession>A0A356LHU6</accession>
<protein>
    <submittedName>
        <fullName evidence="1">Uncharacterized protein</fullName>
    </submittedName>
</protein>
<gene>
    <name evidence="1" type="ORF">DD666_11790</name>
</gene>
<dbReference type="Proteomes" id="UP000264036">
    <property type="component" value="Unassembled WGS sequence"/>
</dbReference>